<dbReference type="Gene3D" id="3.40.630.30">
    <property type="match status" value="2"/>
</dbReference>
<proteinExistence type="predicted"/>
<keyword evidence="3" id="KW-1185">Reference proteome</keyword>
<dbReference type="Pfam" id="PF13527">
    <property type="entry name" value="Acetyltransf_9"/>
    <property type="match status" value="1"/>
</dbReference>
<dbReference type="PROSITE" id="PS51186">
    <property type="entry name" value="GNAT"/>
    <property type="match status" value="1"/>
</dbReference>
<dbReference type="RefSeq" id="WP_146059105.1">
    <property type="nucleotide sequence ID" value="NZ_MTBP01000003.1"/>
</dbReference>
<dbReference type="SUPFAM" id="SSF55718">
    <property type="entry name" value="SCP-like"/>
    <property type="match status" value="1"/>
</dbReference>
<dbReference type="GO" id="GO:0030649">
    <property type="term" value="P:aminoglycoside antibiotic catabolic process"/>
    <property type="evidence" value="ECO:0007669"/>
    <property type="project" value="TreeGrafter"/>
</dbReference>
<reference evidence="2 3" key="1">
    <citation type="journal article" date="2017" name="Chemistry">
        <title>Isolation, Biosynthesis and Chemical Modifications of Rubterolones A-F: Rare Tropolone Alkaloids from Actinomadura sp. 5-2.</title>
        <authorList>
            <person name="Guo H."/>
            <person name="Benndorf R."/>
            <person name="Leichnitz D."/>
            <person name="Klassen J.L."/>
            <person name="Vollmers J."/>
            <person name="Gorls H."/>
            <person name="Steinacker M."/>
            <person name="Weigel C."/>
            <person name="Dahse H.M."/>
            <person name="Kaster A.K."/>
            <person name="de Beer Z.W."/>
            <person name="Poulsen M."/>
            <person name="Beemelmanns C."/>
        </authorList>
    </citation>
    <scope>NUCLEOTIDE SEQUENCE [LARGE SCALE GENOMIC DNA]</scope>
    <source>
        <strain evidence="2 3">5-2</strain>
    </source>
</reference>
<dbReference type="PANTHER" id="PTHR37817:SF1">
    <property type="entry name" value="N-ACETYLTRANSFERASE EIS"/>
    <property type="match status" value="1"/>
</dbReference>
<dbReference type="InterPro" id="IPR000182">
    <property type="entry name" value="GNAT_dom"/>
</dbReference>
<dbReference type="InterPro" id="IPR041380">
    <property type="entry name" value="Acetyltransf_17"/>
</dbReference>
<dbReference type="GO" id="GO:0034069">
    <property type="term" value="F:aminoglycoside N-acetyltransferase activity"/>
    <property type="evidence" value="ECO:0007669"/>
    <property type="project" value="TreeGrafter"/>
</dbReference>
<dbReference type="Proteomes" id="UP000242367">
    <property type="component" value="Unassembled WGS sequence"/>
</dbReference>
<dbReference type="InterPro" id="IPR025559">
    <property type="entry name" value="Eis_dom"/>
</dbReference>
<dbReference type="Gene3D" id="3.30.1050.10">
    <property type="entry name" value="SCP2 sterol-binding domain"/>
    <property type="match status" value="1"/>
</dbReference>
<evidence type="ECO:0000259" key="1">
    <source>
        <dbReference type="PROSITE" id="PS51186"/>
    </source>
</evidence>
<evidence type="ECO:0000313" key="3">
    <source>
        <dbReference type="Proteomes" id="UP000242367"/>
    </source>
</evidence>
<sequence length="381" mass="41116">MQIRALTVEEFAATREQRRQAFGPLPDGEWERLLVRARPGIDAGRALGGFVAGQIVATSYIHDQIQWWHGRSVRLGGVSGVTVAAEARGRGYGRAIAAAALDRCKELGFPLSMLYPATTSLYRALGWEHGGGLDEVSLDPDALRGLRAEPVDVRRVGPGDAAEVAATIARVHREARDCGPIGWDDERWRSFLSEPDHDAYLAEDGFLTFHWQGEGEIRVNKAVAVSERTTRALWAIVGSGSTTADRVTAVLAPHDPVLWSIPQRFSDRVRRVRWMLRAVDAPAAVAARGFPPGVAGSVPLRLDDPDIPGNTGDWRLTVADGSGVLEPAPETSGALRLGPGAFAALYSGVPTATLRRAGRLDRDEPLLDAVFAADAHALDFF</sequence>
<dbReference type="PANTHER" id="PTHR37817">
    <property type="entry name" value="N-ACETYLTRANSFERASE EIS"/>
    <property type="match status" value="1"/>
</dbReference>
<dbReference type="Pfam" id="PF13530">
    <property type="entry name" value="SCP2_2"/>
    <property type="match status" value="1"/>
</dbReference>
<dbReference type="EMBL" id="MTBP01000003">
    <property type="protein sequence ID" value="POM23220.1"/>
    <property type="molecule type" value="Genomic_DNA"/>
</dbReference>
<feature type="domain" description="N-acetyltransferase" evidence="1">
    <location>
        <begin position="1"/>
        <end position="149"/>
    </location>
</feature>
<protein>
    <submittedName>
        <fullName evidence="2">Enhanced intracellular survival protein</fullName>
    </submittedName>
</protein>
<dbReference type="InterPro" id="IPR016181">
    <property type="entry name" value="Acyl_CoA_acyltransferase"/>
</dbReference>
<name>A0A2P4UDU1_9ACTN</name>
<dbReference type="Pfam" id="PF17668">
    <property type="entry name" value="Acetyltransf_17"/>
    <property type="match status" value="1"/>
</dbReference>
<organism evidence="2 3">
    <name type="scientific">Actinomadura rubteroloni</name>
    <dbReference type="NCBI Taxonomy" id="1926885"/>
    <lineage>
        <taxon>Bacteria</taxon>
        <taxon>Bacillati</taxon>
        <taxon>Actinomycetota</taxon>
        <taxon>Actinomycetes</taxon>
        <taxon>Streptosporangiales</taxon>
        <taxon>Thermomonosporaceae</taxon>
        <taxon>Actinomadura</taxon>
    </lineage>
</organism>
<accession>A0A2P4UDU1</accession>
<dbReference type="SUPFAM" id="SSF55729">
    <property type="entry name" value="Acyl-CoA N-acyltransferases (Nat)"/>
    <property type="match status" value="1"/>
</dbReference>
<dbReference type="InterPro" id="IPR036527">
    <property type="entry name" value="SCP2_sterol-bd_dom_sf"/>
</dbReference>
<evidence type="ECO:0000313" key="2">
    <source>
        <dbReference type="EMBL" id="POM23220.1"/>
    </source>
</evidence>
<gene>
    <name evidence="2" type="primary">eis</name>
    <name evidence="2" type="ORF">BTM25_43730</name>
</gene>
<dbReference type="AlphaFoldDB" id="A0A2P4UDU1"/>
<comment type="caution">
    <text evidence="2">The sequence shown here is derived from an EMBL/GenBank/DDBJ whole genome shotgun (WGS) entry which is preliminary data.</text>
</comment>
<dbReference type="CDD" id="cd04301">
    <property type="entry name" value="NAT_SF"/>
    <property type="match status" value="1"/>
</dbReference>
<dbReference type="InterPro" id="IPR051554">
    <property type="entry name" value="Acetyltransferase_Eis"/>
</dbReference>